<feature type="region of interest" description="Disordered" evidence="5">
    <location>
        <begin position="537"/>
        <end position="583"/>
    </location>
</feature>
<dbReference type="NCBIfam" id="TIGR01167">
    <property type="entry name" value="LPXTG_anchor"/>
    <property type="match status" value="1"/>
</dbReference>
<feature type="region of interest" description="Disordered" evidence="5">
    <location>
        <begin position="1169"/>
        <end position="1198"/>
    </location>
</feature>
<feature type="region of interest" description="Disordered" evidence="5">
    <location>
        <begin position="978"/>
        <end position="1028"/>
    </location>
</feature>
<sequence>MTQPAGSSTATYAVRNKNGKVVTRNLTITVLETAKKYEPTPGGAKVEVADPNNISATEKAAIEKTVGDANTALPQGTTYVADEKGNVTITYPDKSVDKIAAAYLVTPAKDTTAPDKPVVNTDLTGKAGTKTPVEVTAEKGSTVALYDKDNNKIGEATAGENGKATITPTVDIPAGNVTAKATDAAGNTSVASDPKVATDTTAPAKPVVNTDLTGKAGTKPSVEVSAEPGSTVALYDKDGNKIGEGTAASNGKVTITPTVDIPAGNVTAKATDAAGNTSDASDPKVATDTTAPAKPVVNTDLTGKAGTKPSVEVTAEPGSTVALYDKDGNKIGEGTAASNGKVTITPTVAIPEGNVTAKATDPSGNTSDASDPKVATDTTAPAKPVVNTDLTGKAGTKPSVEVTAEPGSTVALYDKDGNKIGEATAGANGKATITPTVDIPAGNVTAKATDPSGNTSDASDPKVATDTTAPAKPVVNTDLTGKAGTKPSVEVSAEPGSTVALYDKDGNKIGEATAGANGKATITPTVDIPAGNVTAKATDASGNTSDASDPKVATDTTAPAKPVVNTDLTGKAGTKPSVEVSAEPGSTVALYDKDGNKIGEATAGADGKATITPTVAIPAGNVTAKATDASGNTSDASDPKVATDTTAPAKPVVNTDLTGKAGTKPSVEVSAEPGSTVALYDKDGNKIGEGTAASNGKVTITPTVAIPVGNVTAKATDPSGNTSDASDPKVATDTTAPAKPVVNTDLTGKAGTKPSVEITAEPGSTVALYDKDGNKIGEGTAASNGKATITPTVDIPVGNVTATATDPSGNTSDASDPKVATDTTAPAKPVVATDLTSKAGTKTPVEVSAEPGSTVALYDKDGNKIGEATAGADGKATVTPTVDIPVGNVTAKATDPSGNTSDASDPKVATDTTAPAKPVVNTDLTGKAGTKPSVEVTAEPGSTVALYDKDGNKIGEATAGADGKATITPTVAIPAGNVTAKATDPSGNTSDASDPKVATDTTAPAKPVVNTDLTGKAGTKPSVEVSAEPGSTVALYDKDGNKIGEATAGADGKATITPTVDIPAGNVTATATDPAGNTSDASDPAKATTGADTEAPVKPVVATDLTGKAGTKTPVEVSAEPGSTVALYDKDGNKIGEATAGADGKATITPTVAIPAGNVTATATDAAGNTSVASDPKVATDTTAPAKPVVDTDLTGKAGTKTPVEVTAEPGSTVALYDKDGNKIGEATAGADGKATITPTVDIPAGNVTAKATDPSGNTSDASDPMVATTDTTAPAKPVVATDLTDKAGTKTPVEVSAEPGTKVELFDKDGNKIGEATADENGKATITPTVAIPAGNVTAKATDPSGNTSDASDPMVATTDTTAPAKPVANTVKAGDTAITGTAEAGSTVEVTLPDGSKVSAKAGQDGNFSVPVSGLKEGDTVSVTATDEAGNTSAPTTATVAKADDKTAPDAPVVNTVKAGTTAVTGTAEAGSTVEVTLPDGSKVSAKADQDGNFSVPVSGLKEGDTVSVTATDDAGNTSNPTSVTVGKGTDTIAPDAPVVNTDLTGKAGTRTPIDVIAEPGSKVELFDKDGNKIGEATADETGLAVVVPTVNIPEGSVTARATDLAGNVSGASAPMFATTSGTVDSFNNGKGSENTPTVVKPSLNGKVESSTTLANHMNLKARANISSTEKDASTLPETGDEVSIGGVVLGGILAAAGLGLVGKRKKED</sequence>
<evidence type="ECO:0000256" key="1">
    <source>
        <dbReference type="ARBA" id="ARBA00022512"/>
    </source>
</evidence>
<feature type="region of interest" description="Disordered" evidence="5">
    <location>
        <begin position="442"/>
        <end position="492"/>
    </location>
</feature>
<dbReference type="Pfam" id="PF00746">
    <property type="entry name" value="Gram_pos_anchor"/>
    <property type="match status" value="1"/>
</dbReference>
<dbReference type="Pfam" id="PF17936">
    <property type="entry name" value="Big_6"/>
    <property type="match status" value="16"/>
</dbReference>
<evidence type="ECO:0000256" key="5">
    <source>
        <dbReference type="SAM" id="MobiDB-lite"/>
    </source>
</evidence>
<feature type="region of interest" description="Disordered" evidence="5">
    <location>
        <begin position="1511"/>
        <end position="1533"/>
    </location>
</feature>
<feature type="region of interest" description="Disordered" evidence="5">
    <location>
        <begin position="626"/>
        <end position="672"/>
    </location>
</feature>
<dbReference type="InterPro" id="IPR019931">
    <property type="entry name" value="LPXTG_anchor"/>
</dbReference>
<evidence type="ECO:0000256" key="6">
    <source>
        <dbReference type="SAM" id="Phobius"/>
    </source>
</evidence>
<organism evidence="8 9">
    <name type="scientific">Streptococcus salivarius</name>
    <dbReference type="NCBI Taxonomy" id="1304"/>
    <lineage>
        <taxon>Bacteria</taxon>
        <taxon>Bacillati</taxon>
        <taxon>Bacillota</taxon>
        <taxon>Bacilli</taxon>
        <taxon>Lactobacillales</taxon>
        <taxon>Streptococcaceae</taxon>
        <taxon>Streptococcus</taxon>
    </lineage>
</organism>
<reference evidence="8" key="1">
    <citation type="submission" date="2023-01" db="EMBL/GenBank/DDBJ databases">
        <title>Human gut microbiome strain richness.</title>
        <authorList>
            <person name="Chen-Liaw A."/>
        </authorList>
    </citation>
    <scope>NUCLEOTIDE SEQUENCE</scope>
    <source>
        <strain evidence="8">1001095st1_G4_1001095IJ_161003</strain>
    </source>
</reference>
<evidence type="ECO:0000256" key="3">
    <source>
        <dbReference type="ARBA" id="ARBA00022729"/>
    </source>
</evidence>
<dbReference type="NCBIfam" id="NF033510">
    <property type="entry name" value="Ca_tandemer"/>
    <property type="match status" value="2"/>
</dbReference>
<keyword evidence="6" id="KW-1133">Transmembrane helix</keyword>
<dbReference type="PROSITE" id="PS50847">
    <property type="entry name" value="GRAM_POS_ANCHORING"/>
    <property type="match status" value="1"/>
</dbReference>
<feature type="region of interest" description="Disordered" evidence="5">
    <location>
        <begin position="798"/>
        <end position="828"/>
    </location>
</feature>
<comment type="caution">
    <text evidence="8">The sequence shown here is derived from an EMBL/GenBank/DDBJ whole genome shotgun (WGS) entry which is preliminary data.</text>
</comment>
<dbReference type="EMBL" id="JAQMJT010000012">
    <property type="protein sequence ID" value="MDB8614565.1"/>
    <property type="molecule type" value="Genomic_DNA"/>
</dbReference>
<keyword evidence="6" id="KW-0812">Transmembrane</keyword>
<feature type="region of interest" description="Disordered" evidence="5">
    <location>
        <begin position="1246"/>
        <end position="1270"/>
    </location>
</feature>
<feature type="compositionally biased region" description="Polar residues" evidence="5">
    <location>
        <begin position="1067"/>
        <end position="1081"/>
    </location>
</feature>
<feature type="region of interest" description="Disordered" evidence="5">
    <location>
        <begin position="887"/>
        <end position="935"/>
    </location>
</feature>
<dbReference type="RefSeq" id="WP_272128129.1">
    <property type="nucleotide sequence ID" value="NZ_JAQMJT010000012.1"/>
</dbReference>
<dbReference type="Gene3D" id="3.10.20.890">
    <property type="match status" value="1"/>
</dbReference>
<feature type="region of interest" description="Disordered" evidence="5">
    <location>
        <begin position="355"/>
        <end position="401"/>
    </location>
</feature>
<evidence type="ECO:0000256" key="2">
    <source>
        <dbReference type="ARBA" id="ARBA00022525"/>
    </source>
</evidence>
<evidence type="ECO:0000313" key="8">
    <source>
        <dbReference type="EMBL" id="MDB8614565.1"/>
    </source>
</evidence>
<feature type="region of interest" description="Disordered" evidence="5">
    <location>
        <begin position="711"/>
        <end position="756"/>
    </location>
</feature>
<keyword evidence="1" id="KW-0134">Cell wall</keyword>
<accession>A0AAW6D9G5</accession>
<evidence type="ECO:0000256" key="4">
    <source>
        <dbReference type="ARBA" id="ARBA00023088"/>
    </source>
</evidence>
<dbReference type="InterPro" id="IPR044024">
    <property type="entry name" value="aRib"/>
</dbReference>
<gene>
    <name evidence="8" type="ORF">PNU26_09170</name>
</gene>
<dbReference type="Pfam" id="PF18938">
    <property type="entry name" value="aRib"/>
    <property type="match status" value="1"/>
</dbReference>
<keyword evidence="6" id="KW-0472">Membrane</keyword>
<name>A0AAW6D9G5_STRSL</name>
<dbReference type="InterPro" id="IPR013783">
    <property type="entry name" value="Ig-like_fold"/>
</dbReference>
<protein>
    <submittedName>
        <fullName evidence="8">Ig-like domain-containing protein</fullName>
    </submittedName>
</protein>
<keyword evidence="3" id="KW-0732">Signal</keyword>
<feature type="transmembrane region" description="Helical" evidence="6">
    <location>
        <begin position="1685"/>
        <end position="1705"/>
    </location>
</feature>
<feature type="region of interest" description="Disordered" evidence="5">
    <location>
        <begin position="185"/>
        <end position="227"/>
    </location>
</feature>
<evidence type="ECO:0000259" key="7">
    <source>
        <dbReference type="PROSITE" id="PS50847"/>
    </source>
</evidence>
<keyword evidence="4" id="KW-0572">Peptidoglycan-anchor</keyword>
<feature type="compositionally biased region" description="Polar residues" evidence="5">
    <location>
        <begin position="1511"/>
        <end position="1527"/>
    </location>
</feature>
<dbReference type="InterPro" id="IPR041498">
    <property type="entry name" value="Big_6"/>
</dbReference>
<feature type="region of interest" description="Disordered" evidence="5">
    <location>
        <begin position="270"/>
        <end position="312"/>
    </location>
</feature>
<dbReference type="Gene3D" id="2.60.40.10">
    <property type="entry name" value="Immunoglobulins"/>
    <property type="match status" value="17"/>
</dbReference>
<evidence type="ECO:0000313" key="9">
    <source>
        <dbReference type="Proteomes" id="UP001210204"/>
    </source>
</evidence>
<feature type="region of interest" description="Disordered" evidence="5">
    <location>
        <begin position="1338"/>
        <end position="1362"/>
    </location>
</feature>
<keyword evidence="2" id="KW-0964">Secreted</keyword>
<feature type="region of interest" description="Disordered" evidence="5">
    <location>
        <begin position="1065"/>
        <end position="1094"/>
    </location>
</feature>
<feature type="domain" description="Gram-positive cocci surface proteins LPxTG" evidence="7">
    <location>
        <begin position="1678"/>
        <end position="1711"/>
    </location>
</feature>
<feature type="compositionally biased region" description="Polar residues" evidence="5">
    <location>
        <begin position="800"/>
        <end position="814"/>
    </location>
</feature>
<dbReference type="Proteomes" id="UP001210204">
    <property type="component" value="Unassembled WGS sequence"/>
</dbReference>
<proteinExistence type="predicted"/>